<evidence type="ECO:0000256" key="1">
    <source>
        <dbReference type="ARBA" id="ARBA00022603"/>
    </source>
</evidence>
<dbReference type="PANTHER" id="PTHR43648">
    <property type="entry name" value="ELECTRON TRANSFER FLAVOPROTEIN BETA SUBUNIT LYSINE METHYLTRANSFERASE"/>
    <property type="match status" value="1"/>
</dbReference>
<keyword evidence="1" id="KW-0489">Methyltransferase</keyword>
<dbReference type="Proteomes" id="UP000236919">
    <property type="component" value="Unassembled WGS sequence"/>
</dbReference>
<proteinExistence type="predicted"/>
<evidence type="ECO:0000313" key="4">
    <source>
        <dbReference type="Proteomes" id="UP000236919"/>
    </source>
</evidence>
<comment type="caution">
    <text evidence="3">The sequence shown here is derived from an EMBL/GenBank/DDBJ whole genome shotgun (WGS) entry which is preliminary data.</text>
</comment>
<organism evidence="3 4">
    <name type="scientific">Bosea psychrotolerans</name>
    <dbReference type="NCBI Taxonomy" id="1871628"/>
    <lineage>
        <taxon>Bacteria</taxon>
        <taxon>Pseudomonadati</taxon>
        <taxon>Pseudomonadota</taxon>
        <taxon>Alphaproteobacteria</taxon>
        <taxon>Hyphomicrobiales</taxon>
        <taxon>Boseaceae</taxon>
        <taxon>Bosea</taxon>
    </lineage>
</organism>
<evidence type="ECO:0000256" key="2">
    <source>
        <dbReference type="ARBA" id="ARBA00022679"/>
    </source>
</evidence>
<dbReference type="Pfam" id="PF06325">
    <property type="entry name" value="PrmA"/>
    <property type="match status" value="1"/>
</dbReference>
<dbReference type="RefSeq" id="WP_245928440.1">
    <property type="nucleotide sequence ID" value="NZ_PQFZ01000023.1"/>
</dbReference>
<dbReference type="InterPro" id="IPR029063">
    <property type="entry name" value="SAM-dependent_MTases_sf"/>
</dbReference>
<keyword evidence="2" id="KW-0808">Transferase</keyword>
<dbReference type="GO" id="GO:0032259">
    <property type="term" value="P:methylation"/>
    <property type="evidence" value="ECO:0007669"/>
    <property type="project" value="UniProtKB-KW"/>
</dbReference>
<dbReference type="AlphaFoldDB" id="A0A2S4LW46"/>
<name>A0A2S4LW46_9HYPH</name>
<dbReference type="GO" id="GO:0016279">
    <property type="term" value="F:protein-lysine N-methyltransferase activity"/>
    <property type="evidence" value="ECO:0007669"/>
    <property type="project" value="TreeGrafter"/>
</dbReference>
<dbReference type="EMBL" id="PQFZ01000023">
    <property type="protein sequence ID" value="POR46664.1"/>
    <property type="molecule type" value="Genomic_DNA"/>
</dbReference>
<keyword evidence="4" id="KW-1185">Reference proteome</keyword>
<accession>A0A2S4LW46</accession>
<protein>
    <submittedName>
        <fullName evidence="3">Putative nicotinamide N-methyase</fullName>
    </submittedName>
</protein>
<sequence length="220" mass="23707">MSAVAIGLDRRGFILAQTRLLPVPHAPEIALHVAEEATELWQKTEDELATIGLPPPFWAFAWAGGQALARYLIDQPGHVAGKRVLDFASGSGLVAIAAAKAGAARVEACDIDAFAGEAIGLNARANGVHIEVLLEDLIGRDEGWDVICAGDVCYERAMAESIIDWLSQLQARGATVLIGDPGRSYLPRDRLEALATYQVPVTRSLEDAEIKQSSVWRLRD</sequence>
<gene>
    <name evidence="3" type="ORF">CYD53_12361</name>
</gene>
<dbReference type="Gene3D" id="3.40.50.150">
    <property type="entry name" value="Vaccinia Virus protein VP39"/>
    <property type="match status" value="1"/>
</dbReference>
<dbReference type="PANTHER" id="PTHR43648:SF1">
    <property type="entry name" value="ELECTRON TRANSFER FLAVOPROTEIN BETA SUBUNIT LYSINE METHYLTRANSFERASE"/>
    <property type="match status" value="1"/>
</dbReference>
<evidence type="ECO:0000313" key="3">
    <source>
        <dbReference type="EMBL" id="POR46664.1"/>
    </source>
</evidence>
<dbReference type="CDD" id="cd02440">
    <property type="entry name" value="AdoMet_MTases"/>
    <property type="match status" value="1"/>
</dbReference>
<dbReference type="SUPFAM" id="SSF53335">
    <property type="entry name" value="S-adenosyl-L-methionine-dependent methyltransferases"/>
    <property type="match status" value="1"/>
</dbReference>
<reference evidence="3 4" key="1">
    <citation type="submission" date="2018-01" db="EMBL/GenBank/DDBJ databases">
        <title>Genomic Encyclopedia of Type Strains, Phase III (KMG-III): the genomes of soil and plant-associated and newly described type strains.</title>
        <authorList>
            <person name="Whitman W."/>
        </authorList>
    </citation>
    <scope>NUCLEOTIDE SEQUENCE [LARGE SCALE GENOMIC DNA]</scope>
    <source>
        <strain evidence="3 4">1131</strain>
    </source>
</reference>
<dbReference type="InterPro" id="IPR050078">
    <property type="entry name" value="Ribosomal_L11_MeTrfase_PrmA"/>
</dbReference>